<dbReference type="EMBL" id="JAERWK010000001">
    <property type="protein sequence ID" value="MBM9465767.1"/>
    <property type="molecule type" value="Genomic_DNA"/>
</dbReference>
<dbReference type="InterPro" id="IPR026015">
    <property type="entry name" value="ATP_synth_OSCP/delta_N_sf"/>
</dbReference>
<evidence type="ECO:0000256" key="5">
    <source>
        <dbReference type="ARBA" id="ARBA00023136"/>
    </source>
</evidence>
<dbReference type="SUPFAM" id="SSF47928">
    <property type="entry name" value="N-terminal domain of the delta subunit of the F1F0-ATP synthase"/>
    <property type="match status" value="1"/>
</dbReference>
<evidence type="ECO:0000313" key="9">
    <source>
        <dbReference type="EMBL" id="MBM9465767.1"/>
    </source>
</evidence>
<sequence>MQHLASRDALAATTRRLLDRTEQLDDQALQQLGTDLRSVSQLLLQQAPLRRTLSENTLSEQARQGIVDRLLAGKVVDDAVQVVRDVVAQQWSSGRDLHEAVSRLGRTAQFRLAERSGELDEVEDQLFRFARIVDANPSLSVVLDDPTADPQARASLVHRLLQGRAAPLVVDLLESLARDPEGRSFSHGVRDLVEQAAERRDKVVAVVRTARPLTDDQLRRLTAALGRIYGREVSLHVEVDAALVGGLRVQVGDEVIDGSIAGRLESLRRSLAGS</sequence>
<dbReference type="PRINTS" id="PR00125">
    <property type="entry name" value="ATPASEDELTA"/>
</dbReference>
<evidence type="ECO:0000256" key="6">
    <source>
        <dbReference type="ARBA" id="ARBA00023196"/>
    </source>
</evidence>
<accession>A0A938Y882</accession>
<evidence type="ECO:0000256" key="8">
    <source>
        <dbReference type="HAMAP-Rule" id="MF_01416"/>
    </source>
</evidence>
<proteinExistence type="inferred from homology"/>
<dbReference type="NCBIfam" id="NF009967">
    <property type="entry name" value="PRK13430.1"/>
    <property type="match status" value="1"/>
</dbReference>
<keyword evidence="2 8" id="KW-0813">Transport</keyword>
<dbReference type="PANTHER" id="PTHR11910">
    <property type="entry name" value="ATP SYNTHASE DELTA CHAIN"/>
    <property type="match status" value="1"/>
</dbReference>
<dbReference type="Gene3D" id="1.10.520.20">
    <property type="entry name" value="N-terminal domain of the delta subunit of the F1F0-ATP synthase"/>
    <property type="match status" value="1"/>
</dbReference>
<dbReference type="PROSITE" id="PS00389">
    <property type="entry name" value="ATPASE_DELTA"/>
    <property type="match status" value="1"/>
</dbReference>
<keyword evidence="10" id="KW-1185">Reference proteome</keyword>
<dbReference type="Pfam" id="PF00213">
    <property type="entry name" value="OSCP"/>
    <property type="match status" value="1"/>
</dbReference>
<dbReference type="GO" id="GO:0046933">
    <property type="term" value="F:proton-transporting ATP synthase activity, rotational mechanism"/>
    <property type="evidence" value="ECO:0007669"/>
    <property type="project" value="UniProtKB-UniRule"/>
</dbReference>
<comment type="function">
    <text evidence="8">F(1)F(0) ATP synthase produces ATP from ADP in the presence of a proton or sodium gradient. F-type ATPases consist of two structural domains, F(1) containing the extramembraneous catalytic core and F(0) containing the membrane proton channel, linked together by a central stalk and a peripheral stalk. During catalysis, ATP synthesis in the catalytic domain of F(1) is coupled via a rotary mechanism of the central stalk subunits to proton translocation.</text>
</comment>
<keyword evidence="3 8" id="KW-0375">Hydrogen ion transport</keyword>
<evidence type="ECO:0000256" key="4">
    <source>
        <dbReference type="ARBA" id="ARBA00023065"/>
    </source>
</evidence>
<keyword evidence="6 8" id="KW-0139">CF(1)</keyword>
<evidence type="ECO:0000256" key="3">
    <source>
        <dbReference type="ARBA" id="ARBA00022781"/>
    </source>
</evidence>
<keyword evidence="8" id="KW-1003">Cell membrane</keyword>
<evidence type="ECO:0000256" key="7">
    <source>
        <dbReference type="ARBA" id="ARBA00023310"/>
    </source>
</evidence>
<name>A0A938Y882_9ACTN</name>
<comment type="caution">
    <text evidence="9">The sequence shown here is derived from an EMBL/GenBank/DDBJ whole genome shotgun (WGS) entry which is preliminary data.</text>
</comment>
<dbReference type="HAMAP" id="MF_01416">
    <property type="entry name" value="ATP_synth_delta_bact"/>
    <property type="match status" value="1"/>
</dbReference>
<dbReference type="NCBIfam" id="TIGR01145">
    <property type="entry name" value="ATP_synt_delta"/>
    <property type="match status" value="1"/>
</dbReference>
<gene>
    <name evidence="8" type="primary">atpH</name>
    <name evidence="9" type="ORF">JL106_00565</name>
</gene>
<evidence type="ECO:0000256" key="2">
    <source>
        <dbReference type="ARBA" id="ARBA00022448"/>
    </source>
</evidence>
<protein>
    <recommendedName>
        <fullName evidence="8">ATP synthase subunit delta</fullName>
    </recommendedName>
    <alternativeName>
        <fullName evidence="8">ATP synthase F(1) sector subunit delta</fullName>
    </alternativeName>
    <alternativeName>
        <fullName evidence="8">F-type ATPase subunit delta</fullName>
        <shortName evidence="8">F-ATPase subunit delta</shortName>
    </alternativeName>
</protein>
<dbReference type="GO" id="GO:0005886">
    <property type="term" value="C:plasma membrane"/>
    <property type="evidence" value="ECO:0007669"/>
    <property type="project" value="UniProtKB-SubCell"/>
</dbReference>
<dbReference type="Proteomes" id="UP000663792">
    <property type="component" value="Unassembled WGS sequence"/>
</dbReference>
<keyword evidence="7 8" id="KW-0066">ATP synthesis</keyword>
<comment type="similarity">
    <text evidence="8">Belongs to the ATPase delta chain family.</text>
</comment>
<keyword evidence="4 8" id="KW-0406">Ion transport</keyword>
<organism evidence="9 10">
    <name type="scientific">Nakamurella leprariae</name>
    <dbReference type="NCBI Taxonomy" id="2803911"/>
    <lineage>
        <taxon>Bacteria</taxon>
        <taxon>Bacillati</taxon>
        <taxon>Actinomycetota</taxon>
        <taxon>Actinomycetes</taxon>
        <taxon>Nakamurellales</taxon>
        <taxon>Nakamurellaceae</taxon>
        <taxon>Nakamurella</taxon>
    </lineage>
</organism>
<reference evidence="9" key="1">
    <citation type="submission" date="2021-01" db="EMBL/GenBank/DDBJ databases">
        <title>YIM 132084 draft genome.</title>
        <authorList>
            <person name="An D."/>
        </authorList>
    </citation>
    <scope>NUCLEOTIDE SEQUENCE</scope>
    <source>
        <strain evidence="9">YIM 132084</strain>
    </source>
</reference>
<dbReference type="AlphaFoldDB" id="A0A938Y882"/>
<comment type="subcellular location">
    <subcellularLocation>
        <location evidence="8">Cell membrane</location>
        <topology evidence="8">Peripheral membrane protein</topology>
    </subcellularLocation>
    <subcellularLocation>
        <location evidence="1">Membrane</location>
    </subcellularLocation>
</comment>
<dbReference type="GO" id="GO:0045259">
    <property type="term" value="C:proton-transporting ATP synthase complex"/>
    <property type="evidence" value="ECO:0007669"/>
    <property type="project" value="UniProtKB-KW"/>
</dbReference>
<evidence type="ECO:0000256" key="1">
    <source>
        <dbReference type="ARBA" id="ARBA00004370"/>
    </source>
</evidence>
<comment type="function">
    <text evidence="8">This protein is part of the stalk that links CF(0) to CF(1). It either transmits conformational changes from CF(0) to CF(1) or is implicated in proton conduction.</text>
</comment>
<dbReference type="RefSeq" id="WP_205258719.1">
    <property type="nucleotide sequence ID" value="NZ_JAERWK010000001.1"/>
</dbReference>
<keyword evidence="5 8" id="KW-0472">Membrane</keyword>
<dbReference type="InterPro" id="IPR000711">
    <property type="entry name" value="ATPase_OSCP/dsu"/>
</dbReference>
<evidence type="ECO:0000313" key="10">
    <source>
        <dbReference type="Proteomes" id="UP000663792"/>
    </source>
</evidence>
<dbReference type="InterPro" id="IPR020781">
    <property type="entry name" value="ATPase_OSCP/d_CS"/>
</dbReference>